<dbReference type="InterPro" id="IPR021886">
    <property type="entry name" value="MgsA_C"/>
</dbReference>
<organism evidence="7 8">
    <name type="scientific">Candidatus Fimimonas gallinarum</name>
    <dbReference type="NCBI Taxonomy" id="2840821"/>
    <lineage>
        <taxon>Bacteria</taxon>
        <taxon>Pseudomonadati</taxon>
        <taxon>Myxococcota</taxon>
        <taxon>Myxococcia</taxon>
        <taxon>Myxococcales</taxon>
        <taxon>Cystobacterineae</taxon>
        <taxon>Myxococcaceae</taxon>
        <taxon>Myxococcaceae incertae sedis</taxon>
        <taxon>Candidatus Fimimonas</taxon>
    </lineage>
</organism>
<dbReference type="InterPro" id="IPR051314">
    <property type="entry name" value="AAA_ATPase_RarA/MGS1/WRNIP1"/>
</dbReference>
<proteinExistence type="predicted"/>
<dbReference type="GO" id="GO:0006310">
    <property type="term" value="P:DNA recombination"/>
    <property type="evidence" value="ECO:0007669"/>
    <property type="project" value="InterPro"/>
</dbReference>
<gene>
    <name evidence="7" type="ORF">IAC95_05715</name>
</gene>
<dbReference type="GO" id="GO:0008047">
    <property type="term" value="F:enzyme activator activity"/>
    <property type="evidence" value="ECO:0007669"/>
    <property type="project" value="TreeGrafter"/>
</dbReference>
<dbReference type="CDD" id="cd00009">
    <property type="entry name" value="AAA"/>
    <property type="match status" value="1"/>
</dbReference>
<evidence type="ECO:0000256" key="3">
    <source>
        <dbReference type="ARBA" id="ARBA00022741"/>
    </source>
</evidence>
<keyword evidence="4" id="KW-0067">ATP-binding</keyword>
<dbReference type="Gene3D" id="1.10.8.60">
    <property type="match status" value="1"/>
</dbReference>
<dbReference type="EMBL" id="DVHL01000045">
    <property type="protein sequence ID" value="HIR66358.1"/>
    <property type="molecule type" value="Genomic_DNA"/>
</dbReference>
<evidence type="ECO:0000313" key="8">
    <source>
        <dbReference type="Proteomes" id="UP000824200"/>
    </source>
</evidence>
<evidence type="ECO:0000256" key="4">
    <source>
        <dbReference type="ARBA" id="ARBA00022840"/>
    </source>
</evidence>
<accession>A0A9D1E4G8</accession>
<dbReference type="FunFam" id="1.20.272.10:FF:000001">
    <property type="entry name" value="Putative AAA family ATPase"/>
    <property type="match status" value="1"/>
</dbReference>
<dbReference type="GO" id="GO:0003677">
    <property type="term" value="F:DNA binding"/>
    <property type="evidence" value="ECO:0007669"/>
    <property type="project" value="InterPro"/>
</dbReference>
<dbReference type="SUPFAM" id="SSF48019">
    <property type="entry name" value="post-AAA+ oligomerization domain-like"/>
    <property type="match status" value="1"/>
</dbReference>
<dbReference type="InterPro" id="IPR008824">
    <property type="entry name" value="RuvB-like_N"/>
</dbReference>
<dbReference type="GO" id="GO:0009378">
    <property type="term" value="F:four-way junction helicase activity"/>
    <property type="evidence" value="ECO:0007669"/>
    <property type="project" value="InterPro"/>
</dbReference>
<keyword evidence="3" id="KW-0547">Nucleotide-binding</keyword>
<sequence>MVQFEQKSIFESQKTENIPLAERMRPKVLSEFIGQSHIIYDGSLLCRAIKADKLGSCIFWGAPGTGKTSLANIVAYTTGSHFEKLNAVSSGVSDAKKVIDEATKRFNAYGQKTYLLLDECHRWSKAQSDCVLPAIEKGFITFIGSTTENPYVSMTRAIVSRCRVFEFLPLTKQDILKGLQQALKRDVVFSHRKIVVDADALDYIAETAAGDLRNAYNALELAVITTDMDKDGTVHIDKLTATQSMQKKALSVDTGMYYDMISAFIKSMRGSDADAALFWFERLLEAGTDPLLLARRIVIHASEDVGLADPNALVVATSALTAFQNIGLPEGRIPLTEAILYICNCPKSNSVVTALEGATECAKQHPTARVPSYLMDKNYSRDTETVDNIPYKYPHNYGGWVKQQYLPDEVANEVFYTPSGNGEDKGCRQKKNQGDANK</sequence>
<dbReference type="Pfam" id="PF05496">
    <property type="entry name" value="RuvB_N"/>
    <property type="match status" value="1"/>
</dbReference>
<reference evidence="7" key="1">
    <citation type="submission" date="2020-10" db="EMBL/GenBank/DDBJ databases">
        <authorList>
            <person name="Gilroy R."/>
        </authorList>
    </citation>
    <scope>NUCLEOTIDE SEQUENCE</scope>
    <source>
        <strain evidence="7">CHK121-14286</strain>
    </source>
</reference>
<reference evidence="7" key="2">
    <citation type="journal article" date="2021" name="PeerJ">
        <title>Extensive microbial diversity within the chicken gut microbiome revealed by metagenomics and culture.</title>
        <authorList>
            <person name="Gilroy R."/>
            <person name="Ravi A."/>
            <person name="Getino M."/>
            <person name="Pursley I."/>
            <person name="Horton D.L."/>
            <person name="Alikhan N.F."/>
            <person name="Baker D."/>
            <person name="Gharbi K."/>
            <person name="Hall N."/>
            <person name="Watson M."/>
            <person name="Adriaenssens E.M."/>
            <person name="Foster-Nyarko E."/>
            <person name="Jarju S."/>
            <person name="Secka A."/>
            <person name="Antonio M."/>
            <person name="Oren A."/>
            <person name="Chaudhuri R.R."/>
            <person name="La Ragione R."/>
            <person name="Hildebrand F."/>
            <person name="Pallen M.J."/>
        </authorList>
    </citation>
    <scope>NUCLEOTIDE SEQUENCE</scope>
    <source>
        <strain evidence="7">CHK121-14286</strain>
    </source>
</reference>
<dbReference type="GO" id="GO:0005524">
    <property type="term" value="F:ATP binding"/>
    <property type="evidence" value="ECO:0007669"/>
    <property type="project" value="UniProtKB-KW"/>
</dbReference>
<evidence type="ECO:0000256" key="1">
    <source>
        <dbReference type="ARBA" id="ARBA00002393"/>
    </source>
</evidence>
<feature type="region of interest" description="Disordered" evidence="5">
    <location>
        <begin position="417"/>
        <end position="438"/>
    </location>
</feature>
<comment type="caution">
    <text evidence="7">The sequence shown here is derived from an EMBL/GenBank/DDBJ whole genome shotgun (WGS) entry which is preliminary data.</text>
</comment>
<dbReference type="Gene3D" id="1.20.272.10">
    <property type="match status" value="1"/>
</dbReference>
<comment type="function">
    <text evidence="1">DNA-dependent ATPase that plays important roles in cellular responses to stalled DNA replication processes.</text>
</comment>
<dbReference type="InterPro" id="IPR027417">
    <property type="entry name" value="P-loop_NTPase"/>
</dbReference>
<dbReference type="InterPro" id="IPR032423">
    <property type="entry name" value="AAA_assoc_2"/>
</dbReference>
<dbReference type="Pfam" id="PF16193">
    <property type="entry name" value="AAA_assoc_2"/>
    <property type="match status" value="1"/>
</dbReference>
<dbReference type="GO" id="GO:0006261">
    <property type="term" value="P:DNA-templated DNA replication"/>
    <property type="evidence" value="ECO:0007669"/>
    <property type="project" value="TreeGrafter"/>
</dbReference>
<dbReference type="CDD" id="cd18139">
    <property type="entry name" value="HLD_clamp_RarA"/>
    <property type="match status" value="1"/>
</dbReference>
<dbReference type="GO" id="GO:0017116">
    <property type="term" value="F:single-stranded DNA helicase activity"/>
    <property type="evidence" value="ECO:0007669"/>
    <property type="project" value="TreeGrafter"/>
</dbReference>
<dbReference type="SUPFAM" id="SSF52540">
    <property type="entry name" value="P-loop containing nucleoside triphosphate hydrolases"/>
    <property type="match status" value="1"/>
</dbReference>
<evidence type="ECO:0000256" key="2">
    <source>
        <dbReference type="ARBA" id="ARBA00020776"/>
    </source>
</evidence>
<dbReference type="InterPro" id="IPR003593">
    <property type="entry name" value="AAA+_ATPase"/>
</dbReference>
<dbReference type="PANTHER" id="PTHR13779:SF7">
    <property type="entry name" value="ATPASE WRNIP1"/>
    <property type="match status" value="1"/>
</dbReference>
<dbReference type="GO" id="GO:0000731">
    <property type="term" value="P:DNA synthesis involved in DNA repair"/>
    <property type="evidence" value="ECO:0007669"/>
    <property type="project" value="TreeGrafter"/>
</dbReference>
<dbReference type="SMART" id="SM00382">
    <property type="entry name" value="AAA"/>
    <property type="match status" value="1"/>
</dbReference>
<evidence type="ECO:0000256" key="5">
    <source>
        <dbReference type="SAM" id="MobiDB-lite"/>
    </source>
</evidence>
<dbReference type="PANTHER" id="PTHR13779">
    <property type="entry name" value="WERNER HELICASE-INTERACTING PROTEIN 1 FAMILY MEMBER"/>
    <property type="match status" value="1"/>
</dbReference>
<dbReference type="Gene3D" id="3.40.50.300">
    <property type="entry name" value="P-loop containing nucleotide triphosphate hydrolases"/>
    <property type="match status" value="1"/>
</dbReference>
<dbReference type="Proteomes" id="UP000824200">
    <property type="component" value="Unassembled WGS sequence"/>
</dbReference>
<dbReference type="Pfam" id="PF12002">
    <property type="entry name" value="MgsA_C"/>
    <property type="match status" value="1"/>
</dbReference>
<dbReference type="Gene3D" id="1.10.3710.10">
    <property type="entry name" value="DNA polymerase III clamp loader subunits, C-terminal domain"/>
    <property type="match status" value="1"/>
</dbReference>
<evidence type="ECO:0000259" key="6">
    <source>
        <dbReference type="SMART" id="SM00382"/>
    </source>
</evidence>
<protein>
    <recommendedName>
        <fullName evidence="2">Replication-associated recombination protein A</fullName>
    </recommendedName>
</protein>
<dbReference type="AlphaFoldDB" id="A0A9D1E4G8"/>
<dbReference type="InterPro" id="IPR008921">
    <property type="entry name" value="DNA_pol3_clamp-load_cplx_C"/>
</dbReference>
<name>A0A9D1E4G8_9BACT</name>
<evidence type="ECO:0000313" key="7">
    <source>
        <dbReference type="EMBL" id="HIR66358.1"/>
    </source>
</evidence>
<feature type="domain" description="AAA+ ATPase" evidence="6">
    <location>
        <begin position="53"/>
        <end position="170"/>
    </location>
</feature>